<name>A0A1R3HBP1_9ROSI</name>
<gene>
    <name evidence="1" type="ORF">COLO4_30014</name>
</gene>
<dbReference type="Proteomes" id="UP000187203">
    <property type="component" value="Unassembled WGS sequence"/>
</dbReference>
<reference evidence="2" key="1">
    <citation type="submission" date="2013-09" db="EMBL/GenBank/DDBJ databases">
        <title>Corchorus olitorius genome sequencing.</title>
        <authorList>
            <person name="Alam M."/>
            <person name="Haque M.S."/>
            <person name="Islam M.S."/>
            <person name="Emdad E.M."/>
            <person name="Islam M.M."/>
            <person name="Ahmed B."/>
            <person name="Halim A."/>
            <person name="Hossen Q.M.M."/>
            <person name="Hossain M.Z."/>
            <person name="Ahmed R."/>
            <person name="Khan M.M."/>
            <person name="Islam R."/>
            <person name="Rashid M.M."/>
            <person name="Khan S.A."/>
            <person name="Rahman M.S."/>
            <person name="Alam M."/>
            <person name="Yahiya A.S."/>
            <person name="Khan M.S."/>
            <person name="Azam M.S."/>
            <person name="Haque T."/>
            <person name="Lashkar M.Z.H."/>
            <person name="Akhand A.I."/>
            <person name="Morshed G."/>
            <person name="Roy S."/>
            <person name="Uddin K.S."/>
            <person name="Rabeya T."/>
            <person name="Hossain A.S."/>
            <person name="Chowdhury A."/>
            <person name="Snigdha A.R."/>
            <person name="Mortoza M.S."/>
            <person name="Matin S.A."/>
            <person name="Hoque S.M.E."/>
            <person name="Islam M.K."/>
            <person name="Roy D.K."/>
            <person name="Haider R."/>
            <person name="Moosa M.M."/>
            <person name="Elias S.M."/>
            <person name="Hasan A.M."/>
            <person name="Jahan S."/>
            <person name="Shafiuddin M."/>
            <person name="Mahmood N."/>
            <person name="Shommy N.S."/>
        </authorList>
    </citation>
    <scope>NUCLEOTIDE SEQUENCE [LARGE SCALE GENOMIC DNA]</scope>
    <source>
        <strain evidence="2">cv. O-4</strain>
    </source>
</reference>
<evidence type="ECO:0000313" key="1">
    <source>
        <dbReference type="EMBL" id="OMO67740.1"/>
    </source>
</evidence>
<keyword evidence="2" id="KW-1185">Reference proteome</keyword>
<accession>A0A1R3HBP1</accession>
<dbReference type="AlphaFoldDB" id="A0A1R3HBP1"/>
<protein>
    <submittedName>
        <fullName evidence="1">mRNA-decapping enzyme-like protein</fullName>
    </submittedName>
</protein>
<evidence type="ECO:0000313" key="2">
    <source>
        <dbReference type="Proteomes" id="UP000187203"/>
    </source>
</evidence>
<comment type="caution">
    <text evidence="1">The sequence shown here is derived from an EMBL/GenBank/DDBJ whole genome shotgun (WGS) entry which is preliminary data.</text>
</comment>
<proteinExistence type="predicted"/>
<organism evidence="1 2">
    <name type="scientific">Corchorus olitorius</name>
    <dbReference type="NCBI Taxonomy" id="93759"/>
    <lineage>
        <taxon>Eukaryota</taxon>
        <taxon>Viridiplantae</taxon>
        <taxon>Streptophyta</taxon>
        <taxon>Embryophyta</taxon>
        <taxon>Tracheophyta</taxon>
        <taxon>Spermatophyta</taxon>
        <taxon>Magnoliopsida</taxon>
        <taxon>eudicotyledons</taxon>
        <taxon>Gunneridae</taxon>
        <taxon>Pentapetalae</taxon>
        <taxon>rosids</taxon>
        <taxon>malvids</taxon>
        <taxon>Malvales</taxon>
        <taxon>Malvaceae</taxon>
        <taxon>Grewioideae</taxon>
        <taxon>Apeibeae</taxon>
        <taxon>Corchorus</taxon>
    </lineage>
</organism>
<dbReference type="EMBL" id="AWUE01020570">
    <property type="protein sequence ID" value="OMO67740.1"/>
    <property type="molecule type" value="Genomic_DNA"/>
</dbReference>
<sequence>MSRKFRTLEGFDGNPSFNRPNLDNFTTEMASTFEISLHPPFSINSPAHFEGRWLSWHLSFEN</sequence>